<evidence type="ECO:0000256" key="1">
    <source>
        <dbReference type="SAM" id="SignalP"/>
    </source>
</evidence>
<evidence type="ECO:0008006" key="4">
    <source>
        <dbReference type="Google" id="ProtNLM"/>
    </source>
</evidence>
<organism evidence="2 3">
    <name type="scientific">Spirosoma fluviale</name>
    <dbReference type="NCBI Taxonomy" id="1597977"/>
    <lineage>
        <taxon>Bacteria</taxon>
        <taxon>Pseudomonadati</taxon>
        <taxon>Bacteroidota</taxon>
        <taxon>Cytophagia</taxon>
        <taxon>Cytophagales</taxon>
        <taxon>Cytophagaceae</taxon>
        <taxon>Spirosoma</taxon>
    </lineage>
</organism>
<evidence type="ECO:0000313" key="3">
    <source>
        <dbReference type="Proteomes" id="UP000219452"/>
    </source>
</evidence>
<dbReference type="Proteomes" id="UP000219452">
    <property type="component" value="Unassembled WGS sequence"/>
</dbReference>
<dbReference type="OrthoDB" id="713689at2"/>
<keyword evidence="3" id="KW-1185">Reference proteome</keyword>
<dbReference type="RefSeq" id="WP_097125531.1">
    <property type="nucleotide sequence ID" value="NZ_OCNH01000001.1"/>
</dbReference>
<dbReference type="EMBL" id="OCNH01000001">
    <property type="protein sequence ID" value="SOD81892.1"/>
    <property type="molecule type" value="Genomic_DNA"/>
</dbReference>
<feature type="chain" id="PRO_5012606107" description="Type 1 periplasmic binding fold superfamily protein" evidence="1">
    <location>
        <begin position="21"/>
        <end position="185"/>
    </location>
</feature>
<gene>
    <name evidence="2" type="ORF">SAMN06269250_1950</name>
</gene>
<accession>A0A286FFA9</accession>
<name>A0A286FFA9_9BACT</name>
<sequence>MMYTRKPFMFIAFLTLLAGACKNDEANVAPTDDNEAITTVTLTLTNKAVPTEIVTATIDNLNTTADFSKATLNLKANTTYTGVVTLLDKTKTPALDATAEIREKANEHLFVYTPSTGLSLTVTLTDRDTNPAPGPYPIGLATEMKTGAASSGKLKLVLRHQPDTKNGTATPGTSDLDTDFTIAIQ</sequence>
<feature type="signal peptide" evidence="1">
    <location>
        <begin position="1"/>
        <end position="20"/>
    </location>
</feature>
<proteinExistence type="predicted"/>
<evidence type="ECO:0000313" key="2">
    <source>
        <dbReference type="EMBL" id="SOD81892.1"/>
    </source>
</evidence>
<keyword evidence="1" id="KW-0732">Signal</keyword>
<dbReference type="AlphaFoldDB" id="A0A286FFA9"/>
<dbReference type="PROSITE" id="PS51257">
    <property type="entry name" value="PROKAR_LIPOPROTEIN"/>
    <property type="match status" value="1"/>
</dbReference>
<protein>
    <recommendedName>
        <fullName evidence="4">Type 1 periplasmic binding fold superfamily protein</fullName>
    </recommendedName>
</protein>
<reference evidence="3" key="1">
    <citation type="submission" date="2017-09" db="EMBL/GenBank/DDBJ databases">
        <authorList>
            <person name="Varghese N."/>
            <person name="Submissions S."/>
        </authorList>
    </citation>
    <scope>NUCLEOTIDE SEQUENCE [LARGE SCALE GENOMIC DNA]</scope>
    <source>
        <strain evidence="3">DSM 29961</strain>
    </source>
</reference>